<evidence type="ECO:0000256" key="4">
    <source>
        <dbReference type="ARBA" id="ARBA00022692"/>
    </source>
</evidence>
<dbReference type="Pfam" id="PF00664">
    <property type="entry name" value="ABC_membrane"/>
    <property type="match status" value="1"/>
</dbReference>
<keyword evidence="3" id="KW-0813">Transport</keyword>
<dbReference type="PROSITE" id="PS00211">
    <property type="entry name" value="ABC_TRANSPORTER_1"/>
    <property type="match status" value="1"/>
</dbReference>
<evidence type="ECO:0000256" key="1">
    <source>
        <dbReference type="ARBA" id="ARBA00004141"/>
    </source>
</evidence>
<evidence type="ECO:0000259" key="12">
    <source>
        <dbReference type="PROSITE" id="PS50929"/>
    </source>
</evidence>
<dbReference type="GO" id="GO:0016887">
    <property type="term" value="F:ATP hydrolysis activity"/>
    <property type="evidence" value="ECO:0007669"/>
    <property type="project" value="InterPro"/>
</dbReference>
<dbReference type="InterPro" id="IPR027417">
    <property type="entry name" value="P-loop_NTPase"/>
</dbReference>
<comment type="subcellular location">
    <subcellularLocation>
        <location evidence="1">Membrane</location>
        <topology evidence="1">Multi-pass membrane protein</topology>
    </subcellularLocation>
</comment>
<dbReference type="Gene3D" id="3.40.50.300">
    <property type="entry name" value="P-loop containing nucleotide triphosphate hydrolases"/>
    <property type="match status" value="1"/>
</dbReference>
<evidence type="ECO:0000313" key="14">
    <source>
        <dbReference type="Proteomes" id="UP000006671"/>
    </source>
</evidence>
<dbReference type="SMART" id="SM00382">
    <property type="entry name" value="AAA"/>
    <property type="match status" value="1"/>
</dbReference>
<dbReference type="VEuPathDB" id="AmoebaDB:NAEGRDRAFT_78801"/>
<dbReference type="GO" id="GO:0005524">
    <property type="term" value="F:ATP binding"/>
    <property type="evidence" value="ECO:0007669"/>
    <property type="project" value="UniProtKB-KW"/>
</dbReference>
<feature type="transmembrane region" description="Helical" evidence="10">
    <location>
        <begin position="56"/>
        <end position="80"/>
    </location>
</feature>
<dbReference type="PANTHER" id="PTHR43394">
    <property type="entry name" value="ATP-DEPENDENT PERMEASE MDL1, MITOCHONDRIAL"/>
    <property type="match status" value="1"/>
</dbReference>
<evidence type="ECO:0000256" key="5">
    <source>
        <dbReference type="ARBA" id="ARBA00022741"/>
    </source>
</evidence>
<dbReference type="AlphaFoldDB" id="D2V6L7"/>
<feature type="domain" description="ABC transmembrane type-1" evidence="12">
    <location>
        <begin position="60"/>
        <end position="350"/>
    </location>
</feature>
<dbReference type="OrthoDB" id="6500128at2759"/>
<accession>D2V6L7</accession>
<proteinExistence type="inferred from homology"/>
<dbReference type="Proteomes" id="UP000006671">
    <property type="component" value="Unassembled WGS sequence"/>
</dbReference>
<dbReference type="SUPFAM" id="SSF52540">
    <property type="entry name" value="P-loop containing nucleoside triphosphate hydrolases"/>
    <property type="match status" value="1"/>
</dbReference>
<evidence type="ECO:0000313" key="13">
    <source>
        <dbReference type="EMBL" id="EFC47599.1"/>
    </source>
</evidence>
<comment type="similarity">
    <text evidence="2">Belongs to the ABC transporter superfamily. ABCB family. Multidrug resistance exporter (TC 3.A.1.201) subfamily.</text>
</comment>
<dbReference type="InterPro" id="IPR003439">
    <property type="entry name" value="ABC_transporter-like_ATP-bd"/>
</dbReference>
<name>D2V6L7_NAEGR</name>
<feature type="compositionally biased region" description="Polar residues" evidence="9">
    <location>
        <begin position="1"/>
        <end position="21"/>
    </location>
</feature>
<dbReference type="PROSITE" id="PS50893">
    <property type="entry name" value="ABC_TRANSPORTER_2"/>
    <property type="match status" value="1"/>
</dbReference>
<evidence type="ECO:0000256" key="9">
    <source>
        <dbReference type="SAM" id="MobiDB-lite"/>
    </source>
</evidence>
<keyword evidence="7 10" id="KW-1133">Transmembrane helix</keyword>
<evidence type="ECO:0000256" key="2">
    <source>
        <dbReference type="ARBA" id="ARBA00007577"/>
    </source>
</evidence>
<evidence type="ECO:0000256" key="6">
    <source>
        <dbReference type="ARBA" id="ARBA00022840"/>
    </source>
</evidence>
<dbReference type="CDD" id="cd03249">
    <property type="entry name" value="ABC_MTABC3_MDL1_MDL2"/>
    <property type="match status" value="1"/>
</dbReference>
<organism evidence="14">
    <name type="scientific">Naegleria gruberi</name>
    <name type="common">Amoeba</name>
    <dbReference type="NCBI Taxonomy" id="5762"/>
    <lineage>
        <taxon>Eukaryota</taxon>
        <taxon>Discoba</taxon>
        <taxon>Heterolobosea</taxon>
        <taxon>Tetramitia</taxon>
        <taxon>Eutetramitia</taxon>
        <taxon>Vahlkampfiidae</taxon>
        <taxon>Naegleria</taxon>
    </lineage>
</organism>
<dbReference type="GO" id="GO:0005743">
    <property type="term" value="C:mitochondrial inner membrane"/>
    <property type="evidence" value="ECO:0007669"/>
    <property type="project" value="TreeGrafter"/>
</dbReference>
<evidence type="ECO:0000256" key="7">
    <source>
        <dbReference type="ARBA" id="ARBA00022989"/>
    </source>
</evidence>
<keyword evidence="6" id="KW-0067">ATP-binding</keyword>
<reference evidence="13 14" key="1">
    <citation type="journal article" date="2010" name="Cell">
        <title>The genome of Naegleria gruberi illuminates early eukaryotic versatility.</title>
        <authorList>
            <person name="Fritz-Laylin L.K."/>
            <person name="Prochnik S.E."/>
            <person name="Ginger M.L."/>
            <person name="Dacks J.B."/>
            <person name="Carpenter M.L."/>
            <person name="Field M.C."/>
            <person name="Kuo A."/>
            <person name="Paredez A."/>
            <person name="Chapman J."/>
            <person name="Pham J."/>
            <person name="Shu S."/>
            <person name="Neupane R."/>
            <person name="Cipriano M."/>
            <person name="Mancuso J."/>
            <person name="Tu H."/>
            <person name="Salamov A."/>
            <person name="Lindquist E."/>
            <person name="Shapiro H."/>
            <person name="Lucas S."/>
            <person name="Grigoriev I.V."/>
            <person name="Cande W.Z."/>
            <person name="Fulton C."/>
            <person name="Rokhsar D.S."/>
            <person name="Dawson S.C."/>
        </authorList>
    </citation>
    <scope>NUCLEOTIDE SEQUENCE [LARGE SCALE GENOMIC DNA]</scope>
    <source>
        <strain evidence="13 14">NEG-M</strain>
    </source>
</reference>
<dbReference type="GO" id="GO:0090374">
    <property type="term" value="P:oligopeptide export from mitochondrion"/>
    <property type="evidence" value="ECO:0007669"/>
    <property type="project" value="TreeGrafter"/>
</dbReference>
<dbReference type="InterPro" id="IPR036640">
    <property type="entry name" value="ABC1_TM_sf"/>
</dbReference>
<dbReference type="InterPro" id="IPR017871">
    <property type="entry name" value="ABC_transporter-like_CS"/>
</dbReference>
<feature type="region of interest" description="Disordered" evidence="9">
    <location>
        <begin position="1"/>
        <end position="33"/>
    </location>
</feature>
<protein>
    <submittedName>
        <fullName evidence="13">Abc transporter B family protein</fullName>
    </submittedName>
</protein>
<dbReference type="InterPro" id="IPR039421">
    <property type="entry name" value="Type_1_exporter"/>
</dbReference>
<dbReference type="eggNOG" id="KOG0055">
    <property type="taxonomic scope" value="Eukaryota"/>
</dbReference>
<gene>
    <name evidence="13" type="ORF">NAEGRDRAFT_78801</name>
</gene>
<dbReference type="PANTHER" id="PTHR43394:SF27">
    <property type="entry name" value="ATP-DEPENDENT TRANSLOCASE ABCB1-LIKE"/>
    <property type="match status" value="1"/>
</dbReference>
<dbReference type="CDD" id="cd18577">
    <property type="entry name" value="ABC_6TM_Pgp_ABCB1_D1_like"/>
    <property type="match status" value="1"/>
</dbReference>
<keyword evidence="14" id="KW-1185">Reference proteome</keyword>
<evidence type="ECO:0000256" key="8">
    <source>
        <dbReference type="ARBA" id="ARBA00023136"/>
    </source>
</evidence>
<dbReference type="InParanoid" id="D2V6L7"/>
<dbReference type="PROSITE" id="PS50929">
    <property type="entry name" value="ABC_TM1F"/>
    <property type="match status" value="1"/>
</dbReference>
<sequence>MSINSNQKEGASTSTMDTLPNSAPEKPQNEEIKDEREPKLYFFDHFRIFKLFGWTWFLILLGMLGSMGNGVIMLIFQFIFGDLINIFQPVNGVMPSTDVMRAAISDISLKFTYVAIGSMVASFTAQFFLSWANERIGITLRKSYFNQLTNQDVAFFDIKKTGALTLPLSDDISKIQDAWTNKLSTLMQHLTTIIIGLVLAFVSSWQMSLVSISTVPLMLVIGGVMGKFTEVLTVRSGNVISKSASKANEVVSSFKTVKSMGVEGREQLQFASILKKLHLYGLLKALTQGVSMGAENLIMWGTSSLAFWYAGNLVIDGVITIGDLVKVFGLLLFAIFSMAQGFIMLPDISKALASHRTLLLVIKRKPAIPTTGGKSLGENVGKIEFRNVKFSYPSRPDVKVLEDFSLNIEVGQSIALVGPSGSGKSTIVGLLERFYDPQEGSVLIDGVDIKEIDSAWLHKNIGIVTQEPVLFACSIRENIAYAVGIENVTDQEIEKAARAANCHNFIVDLPNGYNTLLGEKGVSLSGGQKQRVAIARALLQNPKVLLLDEATSALDTESEALVQAALETLMKGRTSISIAHRLSTVQNCDVIYVLVKGEIKESGLHSDLLNVQDGIYRKLAEKQMVISEQ</sequence>
<dbReference type="InterPro" id="IPR003593">
    <property type="entry name" value="AAA+_ATPase"/>
</dbReference>
<dbReference type="Pfam" id="PF00005">
    <property type="entry name" value="ABC_tran"/>
    <property type="match status" value="1"/>
</dbReference>
<dbReference type="SUPFAM" id="SSF90123">
    <property type="entry name" value="ABC transporter transmembrane region"/>
    <property type="match status" value="1"/>
</dbReference>
<dbReference type="GeneID" id="8861655"/>
<keyword evidence="5" id="KW-0547">Nucleotide-binding</keyword>
<evidence type="ECO:0000256" key="3">
    <source>
        <dbReference type="ARBA" id="ARBA00022448"/>
    </source>
</evidence>
<feature type="transmembrane region" description="Helical" evidence="10">
    <location>
        <begin position="297"/>
        <end position="315"/>
    </location>
</feature>
<keyword evidence="4 10" id="KW-0812">Transmembrane</keyword>
<dbReference type="KEGG" id="ngr:NAEGRDRAFT_78801"/>
<keyword evidence="8 10" id="KW-0472">Membrane</keyword>
<dbReference type="STRING" id="5762.D2V6L7"/>
<dbReference type="Gene3D" id="1.20.1560.10">
    <property type="entry name" value="ABC transporter type 1, transmembrane domain"/>
    <property type="match status" value="2"/>
</dbReference>
<dbReference type="EMBL" id="GG738854">
    <property type="protein sequence ID" value="EFC47599.1"/>
    <property type="molecule type" value="Genomic_DNA"/>
</dbReference>
<feature type="transmembrane region" description="Helical" evidence="10">
    <location>
        <begin position="111"/>
        <end position="132"/>
    </location>
</feature>
<dbReference type="GO" id="GO:0015421">
    <property type="term" value="F:ABC-type oligopeptide transporter activity"/>
    <property type="evidence" value="ECO:0007669"/>
    <property type="project" value="TreeGrafter"/>
</dbReference>
<dbReference type="RefSeq" id="XP_002680343.1">
    <property type="nucleotide sequence ID" value="XM_002680297.1"/>
</dbReference>
<evidence type="ECO:0000256" key="10">
    <source>
        <dbReference type="SAM" id="Phobius"/>
    </source>
</evidence>
<feature type="transmembrane region" description="Helical" evidence="10">
    <location>
        <begin position="327"/>
        <end position="346"/>
    </location>
</feature>
<dbReference type="FunFam" id="3.40.50.300:FF:000205">
    <property type="entry name" value="ABC transporter B family member 4"/>
    <property type="match status" value="1"/>
</dbReference>
<dbReference type="InterPro" id="IPR011527">
    <property type="entry name" value="ABC1_TM_dom"/>
</dbReference>
<feature type="domain" description="ABC transporter" evidence="11">
    <location>
        <begin position="383"/>
        <end position="621"/>
    </location>
</feature>
<evidence type="ECO:0000259" key="11">
    <source>
        <dbReference type="PROSITE" id="PS50893"/>
    </source>
</evidence>